<comment type="caution">
    <text evidence="2">The sequence shown here is derived from an EMBL/GenBank/DDBJ whole genome shotgun (WGS) entry which is preliminary data.</text>
</comment>
<evidence type="ECO:0000259" key="1">
    <source>
        <dbReference type="PROSITE" id="PS50181"/>
    </source>
</evidence>
<dbReference type="SUPFAM" id="SSF81383">
    <property type="entry name" value="F-box domain"/>
    <property type="match status" value="1"/>
</dbReference>
<reference evidence="2" key="1">
    <citation type="submission" date="2024-03" db="EMBL/GenBank/DDBJ databases">
        <title>WGS assembly of Saponaria officinalis var. Norfolk2.</title>
        <authorList>
            <person name="Jenkins J."/>
            <person name="Shu S."/>
            <person name="Grimwood J."/>
            <person name="Barry K."/>
            <person name="Goodstein D."/>
            <person name="Schmutz J."/>
            <person name="Leebens-Mack J."/>
            <person name="Osbourn A."/>
        </authorList>
    </citation>
    <scope>NUCLEOTIDE SEQUENCE [LARGE SCALE GENOMIC DNA]</scope>
    <source>
        <strain evidence="2">JIC</strain>
    </source>
</reference>
<dbReference type="AlphaFoldDB" id="A0AAW1JT58"/>
<dbReference type="PROSITE" id="PS50181">
    <property type="entry name" value="FBOX"/>
    <property type="match status" value="1"/>
</dbReference>
<dbReference type="CDD" id="cd22164">
    <property type="entry name" value="F-box_AtSKIP19-like"/>
    <property type="match status" value="1"/>
</dbReference>
<dbReference type="Gene3D" id="1.20.1280.50">
    <property type="match status" value="1"/>
</dbReference>
<gene>
    <name evidence="2" type="ORF">RND81_07G165300</name>
</gene>
<dbReference type="InterPro" id="IPR036047">
    <property type="entry name" value="F-box-like_dom_sf"/>
</dbReference>
<evidence type="ECO:0000313" key="3">
    <source>
        <dbReference type="Proteomes" id="UP001443914"/>
    </source>
</evidence>
<dbReference type="Proteomes" id="UP001443914">
    <property type="component" value="Unassembled WGS sequence"/>
</dbReference>
<keyword evidence="3" id="KW-1185">Reference proteome</keyword>
<dbReference type="PANTHER" id="PTHR38926:SF2">
    <property type="entry name" value="F-BOX_LRR-REPEAT PROTEIN 21-RELATED"/>
    <property type="match status" value="1"/>
</dbReference>
<dbReference type="Pfam" id="PF12937">
    <property type="entry name" value="F-box-like"/>
    <property type="match status" value="1"/>
</dbReference>
<dbReference type="SUPFAM" id="SSF52047">
    <property type="entry name" value="RNI-like"/>
    <property type="match status" value="1"/>
</dbReference>
<dbReference type="EMBL" id="JBDFQZ010000007">
    <property type="protein sequence ID" value="KAK9706985.1"/>
    <property type="molecule type" value="Genomic_DNA"/>
</dbReference>
<proteinExistence type="predicted"/>
<protein>
    <recommendedName>
        <fullName evidence="1">F-box domain-containing protein</fullName>
    </recommendedName>
</protein>
<accession>A0AAW1JT58</accession>
<name>A0AAW1JT58_SAPOF</name>
<dbReference type="Gene3D" id="3.80.10.10">
    <property type="entry name" value="Ribonuclease Inhibitor"/>
    <property type="match status" value="1"/>
</dbReference>
<dbReference type="InterPro" id="IPR032675">
    <property type="entry name" value="LRR_dom_sf"/>
</dbReference>
<evidence type="ECO:0000313" key="2">
    <source>
        <dbReference type="EMBL" id="KAK9706985.1"/>
    </source>
</evidence>
<dbReference type="PANTHER" id="PTHR38926">
    <property type="entry name" value="F-BOX DOMAIN CONTAINING PROTEIN, EXPRESSED"/>
    <property type="match status" value="1"/>
</dbReference>
<organism evidence="2 3">
    <name type="scientific">Saponaria officinalis</name>
    <name type="common">Common soapwort</name>
    <name type="synonym">Lychnis saponaria</name>
    <dbReference type="NCBI Taxonomy" id="3572"/>
    <lineage>
        <taxon>Eukaryota</taxon>
        <taxon>Viridiplantae</taxon>
        <taxon>Streptophyta</taxon>
        <taxon>Embryophyta</taxon>
        <taxon>Tracheophyta</taxon>
        <taxon>Spermatophyta</taxon>
        <taxon>Magnoliopsida</taxon>
        <taxon>eudicotyledons</taxon>
        <taxon>Gunneridae</taxon>
        <taxon>Pentapetalae</taxon>
        <taxon>Caryophyllales</taxon>
        <taxon>Caryophyllaceae</taxon>
        <taxon>Caryophylleae</taxon>
        <taxon>Saponaria</taxon>
    </lineage>
</organism>
<dbReference type="InterPro" id="IPR001810">
    <property type="entry name" value="F-box_dom"/>
</dbReference>
<sequence length="293" mass="34343">MNNSYCPSENYRNWLELPRDIILMILMKLQQVEIMDSVQFVCKPWYDLCKDPVMWRTIYFRDHERRCFRKPKSVLPNVPNMMIYHENMVLNAIDRSSGGLIDLDIECFVPEHLCSYVASRCTQLKRLRLLPSRNMFSKAMTEALQKLSSLEELEISMGSFRTEQLVSIIHSCPSLTTFKLNRDLRYRDRSCDKVALAIGRTMPELRHLQLIGDGLSNVGLKAILEGCSHLQSLHLLDCSHLNLDGYFRKQLAKQIKDLRCPDDFIEDSFRRIVDYDNMDSDDDGWDSDYDYDF</sequence>
<feature type="domain" description="F-box" evidence="1">
    <location>
        <begin position="11"/>
        <end position="58"/>
    </location>
</feature>